<proteinExistence type="predicted"/>
<comment type="caution">
    <text evidence="2">The sequence shown here is derived from an EMBL/GenBank/DDBJ whole genome shotgun (WGS) entry which is preliminary data.</text>
</comment>
<reference evidence="2" key="2">
    <citation type="submission" date="2020-04" db="EMBL/GenBank/DDBJ databases">
        <authorList>
            <person name="Alexandrino P."/>
            <person name="Mendonca T."/>
            <person name="Guaman L."/>
            <person name="Cherix J."/>
            <person name="Lozano-Sakalauskas G."/>
            <person name="Fujita A."/>
            <person name="Filho E.R."/>
            <person name="Long P."/>
            <person name="Padilla G."/>
            <person name="Taciro M.K."/>
            <person name="Gomez J.G."/>
            <person name="Silva L.F."/>
            <person name="Torres M."/>
        </authorList>
    </citation>
    <scope>NUCLEOTIDE SEQUENCE</scope>
    <source>
        <strain evidence="2">LMG 19450</strain>
    </source>
</reference>
<evidence type="ECO:0000313" key="3">
    <source>
        <dbReference type="Proteomes" id="UP000030460"/>
    </source>
</evidence>
<keyword evidence="3" id="KW-1185">Reference proteome</keyword>
<dbReference type="RefSeq" id="WP_084225794.1">
    <property type="nucleotide sequence ID" value="NZ_CADFGF010000014.1"/>
</dbReference>
<dbReference type="Gene3D" id="3.10.450.50">
    <property type="match status" value="1"/>
</dbReference>
<reference evidence="2" key="1">
    <citation type="journal article" date="2015" name="Genome Announc.">
        <title>Draft Genome Sequence of the Polyhydroxyalkanoate-Producing Bacterium Burkholderia sacchari LMG 19450 Isolated from Brazilian Sugarcane Plantation Soil.</title>
        <authorList>
            <person name="Alexandrino P.M."/>
            <person name="Mendonca T.T."/>
            <person name="Guaman Bautista L.P."/>
            <person name="Cherix J."/>
            <person name="Lozano-Sakalauskas G.C."/>
            <person name="Fujita A."/>
            <person name="Ramos Filho E."/>
            <person name="Long P."/>
            <person name="Padilla G."/>
            <person name="Taciro M.K."/>
            <person name="Gomez J.G."/>
            <person name="Silva L.F."/>
        </authorList>
    </citation>
    <scope>NUCLEOTIDE SEQUENCE</scope>
    <source>
        <strain evidence="2">LMG 19450</strain>
    </source>
</reference>
<evidence type="ECO:0000313" key="2">
    <source>
        <dbReference type="EMBL" id="NLP64837.1"/>
    </source>
</evidence>
<dbReference type="SUPFAM" id="SSF54427">
    <property type="entry name" value="NTF2-like"/>
    <property type="match status" value="1"/>
</dbReference>
<dbReference type="InterPro" id="IPR037401">
    <property type="entry name" value="SnoaL-like"/>
</dbReference>
<evidence type="ECO:0000259" key="1">
    <source>
        <dbReference type="Pfam" id="PF13577"/>
    </source>
</evidence>
<dbReference type="EMBL" id="JTDB02000010">
    <property type="protein sequence ID" value="NLP64837.1"/>
    <property type="molecule type" value="Genomic_DNA"/>
</dbReference>
<protein>
    <submittedName>
        <fullName evidence="2">Nuclear transport factor 2 family protein</fullName>
    </submittedName>
</protein>
<dbReference type="AlphaFoldDB" id="A0A8T6ZHX7"/>
<organism evidence="2 3">
    <name type="scientific">Paraburkholderia sacchari</name>
    <dbReference type="NCBI Taxonomy" id="159450"/>
    <lineage>
        <taxon>Bacteria</taxon>
        <taxon>Pseudomonadati</taxon>
        <taxon>Pseudomonadota</taxon>
        <taxon>Betaproteobacteria</taxon>
        <taxon>Burkholderiales</taxon>
        <taxon>Burkholderiaceae</taxon>
        <taxon>Paraburkholderia</taxon>
    </lineage>
</organism>
<name>A0A8T6ZHX7_9BURK</name>
<accession>A0A8T6ZHX7</accession>
<dbReference type="InterPro" id="IPR032710">
    <property type="entry name" value="NTF2-like_dom_sf"/>
</dbReference>
<dbReference type="OrthoDB" id="7605094at2"/>
<dbReference type="Pfam" id="PF13577">
    <property type="entry name" value="SnoaL_4"/>
    <property type="match status" value="1"/>
</dbReference>
<dbReference type="Proteomes" id="UP000030460">
    <property type="component" value="Unassembled WGS sequence"/>
</dbReference>
<feature type="domain" description="SnoaL-like" evidence="1">
    <location>
        <begin position="3"/>
        <end position="129"/>
    </location>
</feature>
<gene>
    <name evidence="2" type="ORF">NH14_027585</name>
</gene>
<dbReference type="CDD" id="cd00531">
    <property type="entry name" value="NTF2_like"/>
    <property type="match status" value="1"/>
</dbReference>
<sequence>MTADDYIQIQNLVHRYAYLIDSGRWKELGDLFADADVYIAGELAVHRDPEKLEDLWRQYVRLYANGTPKTHHVITNLTIEEVGPEEARTHCYVLVVQQTAALPLQPIITGDYLDRFVKSEGKWRFAERRIANDLIGDLSAHLLQELAQAEEQKPQSW</sequence>